<proteinExistence type="predicted"/>
<evidence type="ECO:0000256" key="1">
    <source>
        <dbReference type="ARBA" id="ARBA00023015"/>
    </source>
</evidence>
<dbReference type="EMBL" id="LSRE01000034">
    <property type="protein sequence ID" value="KXO93937.1"/>
    <property type="molecule type" value="Genomic_DNA"/>
</dbReference>
<feature type="domain" description="HTH araC/xylS-type" evidence="4">
    <location>
        <begin position="163"/>
        <end position="260"/>
    </location>
</feature>
<comment type="caution">
    <text evidence="5">The sequence shown here is derived from an EMBL/GenBank/DDBJ whole genome shotgun (WGS) entry which is preliminary data.</text>
</comment>
<dbReference type="InterPro" id="IPR037923">
    <property type="entry name" value="HTH-like"/>
</dbReference>
<keyword evidence="6" id="KW-1185">Reference proteome</keyword>
<dbReference type="SMART" id="SM00342">
    <property type="entry name" value="HTH_ARAC"/>
    <property type="match status" value="1"/>
</dbReference>
<dbReference type="SUPFAM" id="SSF46689">
    <property type="entry name" value="Homeodomain-like"/>
    <property type="match status" value="2"/>
</dbReference>
<dbReference type="PANTHER" id="PTHR46796:SF2">
    <property type="entry name" value="TRANSCRIPTIONAL REGULATORY PROTEIN"/>
    <property type="match status" value="1"/>
</dbReference>
<reference evidence="5 6" key="1">
    <citation type="submission" date="2016-02" db="EMBL/GenBank/DDBJ databases">
        <authorList>
            <person name="Teng J.L."/>
            <person name="Tang Y."/>
            <person name="Huang Y."/>
            <person name="Guo F."/>
            <person name="Wei W."/>
            <person name="Chen J.H."/>
            <person name="Wong S.Y."/>
            <person name="Lau S.K."/>
            <person name="Woo P.C."/>
        </authorList>
    </citation>
    <scope>NUCLEOTIDE SEQUENCE [LARGE SCALE GENOMIC DNA]</scope>
    <source>
        <strain evidence="5 6">JCM 13375</strain>
    </source>
</reference>
<dbReference type="Gene3D" id="1.10.10.60">
    <property type="entry name" value="Homeodomain-like"/>
    <property type="match status" value="1"/>
</dbReference>
<evidence type="ECO:0000313" key="6">
    <source>
        <dbReference type="Proteomes" id="UP000070409"/>
    </source>
</evidence>
<evidence type="ECO:0000313" key="5">
    <source>
        <dbReference type="EMBL" id="KXO93937.1"/>
    </source>
</evidence>
<evidence type="ECO:0000256" key="2">
    <source>
        <dbReference type="ARBA" id="ARBA00023125"/>
    </source>
</evidence>
<dbReference type="PANTHER" id="PTHR46796">
    <property type="entry name" value="HTH-TYPE TRANSCRIPTIONAL ACTIVATOR RHAS-RELATED"/>
    <property type="match status" value="1"/>
</dbReference>
<organism evidence="5 6">
    <name type="scientific">Tsukamurella pseudospumae</name>
    <dbReference type="NCBI Taxonomy" id="239498"/>
    <lineage>
        <taxon>Bacteria</taxon>
        <taxon>Bacillati</taxon>
        <taxon>Actinomycetota</taxon>
        <taxon>Actinomycetes</taxon>
        <taxon>Mycobacteriales</taxon>
        <taxon>Tsukamurellaceae</taxon>
        <taxon>Tsukamurella</taxon>
    </lineage>
</organism>
<dbReference type="InterPro" id="IPR050204">
    <property type="entry name" value="AraC_XylS_family_regulators"/>
</dbReference>
<keyword evidence="3" id="KW-0804">Transcription</keyword>
<keyword evidence="2" id="KW-0238">DNA-binding</keyword>
<dbReference type="InterPro" id="IPR003313">
    <property type="entry name" value="AraC-bd"/>
</dbReference>
<dbReference type="RefSeq" id="WP_068746426.1">
    <property type="nucleotide sequence ID" value="NZ_LSRE01000034.1"/>
</dbReference>
<dbReference type="InterPro" id="IPR018060">
    <property type="entry name" value="HTH_AraC"/>
</dbReference>
<dbReference type="SUPFAM" id="SSF51215">
    <property type="entry name" value="Regulatory protein AraC"/>
    <property type="match status" value="1"/>
</dbReference>
<dbReference type="Proteomes" id="UP000070409">
    <property type="component" value="Unassembled WGS sequence"/>
</dbReference>
<protein>
    <submittedName>
        <fullName evidence="5">AraC family transcriptional regulator</fullName>
    </submittedName>
</protein>
<dbReference type="PROSITE" id="PS01124">
    <property type="entry name" value="HTH_ARAC_FAMILY_2"/>
    <property type="match status" value="1"/>
</dbReference>
<gene>
    <name evidence="5" type="ORF">AXK61_05220</name>
</gene>
<sequence>MSAETSVAWRPGVEGIAEVFRAHFEAHAYPMHTHEVWTLLTVDRGRIGYELDGERCDSSTRSVTLLPPHVAHDGHSLTSGGFDKRVIYLEAGVLRGIGRAVGRPTLLDGPLRQRVDRLNRALAAPGEEFEAASRLALIVERLQWHLDGNPESARAPRNRSVAHSLRELLDGRVRDGITLEEAGRTLHVDPTHLVREFSREFGLPPHRYLIGRRVEVARRMLLAGGAPAEVSVEAGFHDQSHLNRHFKSMVGTTPGRFVLTGGTAARR</sequence>
<name>A0A137Z6X7_9ACTN</name>
<dbReference type="Pfam" id="PF02311">
    <property type="entry name" value="AraC_binding"/>
    <property type="match status" value="1"/>
</dbReference>
<accession>A0A137Z6X7</accession>
<evidence type="ECO:0000256" key="3">
    <source>
        <dbReference type="ARBA" id="ARBA00023163"/>
    </source>
</evidence>
<evidence type="ECO:0000259" key="4">
    <source>
        <dbReference type="PROSITE" id="PS01124"/>
    </source>
</evidence>
<dbReference type="InterPro" id="IPR009057">
    <property type="entry name" value="Homeodomain-like_sf"/>
</dbReference>
<keyword evidence="1" id="KW-0805">Transcription regulation</keyword>
<dbReference type="Pfam" id="PF12833">
    <property type="entry name" value="HTH_18"/>
    <property type="match status" value="1"/>
</dbReference>